<keyword evidence="8" id="KW-0732">Signal</keyword>
<dbReference type="PROSITE" id="PS51009">
    <property type="entry name" value="CYTCII"/>
    <property type="match status" value="1"/>
</dbReference>
<proteinExistence type="predicted"/>
<evidence type="ECO:0000256" key="1">
    <source>
        <dbReference type="ARBA" id="ARBA00022448"/>
    </source>
</evidence>
<dbReference type="PIRSF" id="PIRSF000027">
    <property type="entry name" value="Cytc_c_prime"/>
    <property type="match status" value="1"/>
</dbReference>
<sequence length="150" mass="16185">MMKKVFVIGMTAAVLMASTLAAATDVEDAIEYRQGVFNTIKWNFGPMAAMVKGKIDFDAAEFSRRADVVAVLAKLPREGFIEGSDVGETDARPEIWENKDDFDAGMDALAKNAAALADAAKSGDMDVIKPVFGELGKTCKGCHDDFRVED</sequence>
<dbReference type="GO" id="GO:0022900">
    <property type="term" value="P:electron transport chain"/>
    <property type="evidence" value="ECO:0007669"/>
    <property type="project" value="InterPro"/>
</dbReference>
<keyword evidence="3 6" id="KW-0479">Metal-binding</keyword>
<feature type="binding site" description="axial binding residue" evidence="6">
    <location>
        <position position="143"/>
    </location>
    <ligand>
        <name>heme c</name>
        <dbReference type="ChEBI" id="CHEBI:61717"/>
    </ligand>
    <ligandPart>
        <name>Fe</name>
        <dbReference type="ChEBI" id="CHEBI:18248"/>
    </ligandPart>
</feature>
<dbReference type="GO" id="GO:0042597">
    <property type="term" value="C:periplasmic space"/>
    <property type="evidence" value="ECO:0007669"/>
    <property type="project" value="InterPro"/>
</dbReference>
<dbReference type="InterPro" id="IPR015984">
    <property type="entry name" value="Cyt_c_prime_subgr"/>
</dbReference>
<dbReference type="GO" id="GO:0009055">
    <property type="term" value="F:electron transfer activity"/>
    <property type="evidence" value="ECO:0007669"/>
    <property type="project" value="InterPro"/>
</dbReference>
<evidence type="ECO:0000256" key="2">
    <source>
        <dbReference type="ARBA" id="ARBA00022617"/>
    </source>
</evidence>
<dbReference type="EMBL" id="FOOU01000012">
    <property type="protein sequence ID" value="SFG73721.1"/>
    <property type="molecule type" value="Genomic_DNA"/>
</dbReference>
<dbReference type="Proteomes" id="UP000198623">
    <property type="component" value="Unassembled WGS sequence"/>
</dbReference>
<feature type="chain" id="PRO_5011549572" evidence="8">
    <location>
        <begin position="24"/>
        <end position="150"/>
    </location>
</feature>
<organism evidence="9 10">
    <name type="scientific">Neptunomonas qingdaonensis</name>
    <dbReference type="NCBI Taxonomy" id="1045558"/>
    <lineage>
        <taxon>Bacteria</taxon>
        <taxon>Pseudomonadati</taxon>
        <taxon>Pseudomonadota</taxon>
        <taxon>Gammaproteobacteria</taxon>
        <taxon>Oceanospirillales</taxon>
        <taxon>Oceanospirillaceae</taxon>
        <taxon>Neptunomonas</taxon>
    </lineage>
</organism>
<gene>
    <name evidence="9" type="ORF">SAMN05216175_11276</name>
</gene>
<evidence type="ECO:0000313" key="10">
    <source>
        <dbReference type="Proteomes" id="UP000198623"/>
    </source>
</evidence>
<dbReference type="GO" id="GO:0020037">
    <property type="term" value="F:heme binding"/>
    <property type="evidence" value="ECO:0007669"/>
    <property type="project" value="InterPro"/>
</dbReference>
<evidence type="ECO:0000256" key="7">
    <source>
        <dbReference type="PIRSR" id="PIRSR000027-2"/>
    </source>
</evidence>
<reference evidence="10" key="1">
    <citation type="submission" date="2016-10" db="EMBL/GenBank/DDBJ databases">
        <authorList>
            <person name="Varghese N."/>
            <person name="Submissions S."/>
        </authorList>
    </citation>
    <scope>NUCLEOTIDE SEQUENCE [LARGE SCALE GENOMIC DNA]</scope>
    <source>
        <strain evidence="10">CGMCC 1.10971</strain>
    </source>
</reference>
<feature type="signal peptide" evidence="8">
    <location>
        <begin position="1"/>
        <end position="23"/>
    </location>
</feature>
<dbReference type="InterPro" id="IPR010980">
    <property type="entry name" value="Cyt_c/b562"/>
</dbReference>
<dbReference type="AlphaFoldDB" id="A0A1I2UG70"/>
<keyword evidence="2 7" id="KW-0349">Heme</keyword>
<evidence type="ECO:0000256" key="3">
    <source>
        <dbReference type="ARBA" id="ARBA00022723"/>
    </source>
</evidence>
<dbReference type="Gene3D" id="1.20.120.10">
    <property type="entry name" value="Cytochrome c/b562"/>
    <property type="match status" value="1"/>
</dbReference>
<keyword evidence="1" id="KW-0813">Transport</keyword>
<dbReference type="GO" id="GO:0005506">
    <property type="term" value="F:iron ion binding"/>
    <property type="evidence" value="ECO:0007669"/>
    <property type="project" value="InterPro"/>
</dbReference>
<evidence type="ECO:0000313" key="9">
    <source>
        <dbReference type="EMBL" id="SFG73721.1"/>
    </source>
</evidence>
<dbReference type="PRINTS" id="PR00608">
    <property type="entry name" value="CYTCHROMECII"/>
</dbReference>
<dbReference type="InterPro" id="IPR012127">
    <property type="entry name" value="Cyt_c_prime"/>
</dbReference>
<keyword evidence="5 6" id="KW-0408">Iron</keyword>
<dbReference type="SUPFAM" id="SSF47175">
    <property type="entry name" value="Cytochromes"/>
    <property type="match status" value="1"/>
</dbReference>
<evidence type="ECO:0000256" key="5">
    <source>
        <dbReference type="ARBA" id="ARBA00023004"/>
    </source>
</evidence>
<name>A0A1I2UG70_9GAMM</name>
<dbReference type="InterPro" id="IPR002321">
    <property type="entry name" value="Cyt_c_II"/>
</dbReference>
<keyword evidence="4" id="KW-0249">Electron transport</keyword>
<dbReference type="Pfam" id="PF01322">
    <property type="entry name" value="Cytochrom_C_2"/>
    <property type="match status" value="1"/>
</dbReference>
<feature type="binding site" description="covalent" evidence="7">
    <location>
        <position position="139"/>
    </location>
    <ligand>
        <name>heme c</name>
        <dbReference type="ChEBI" id="CHEBI:61717"/>
    </ligand>
</feature>
<evidence type="ECO:0000256" key="4">
    <source>
        <dbReference type="ARBA" id="ARBA00022982"/>
    </source>
</evidence>
<evidence type="ECO:0000256" key="6">
    <source>
        <dbReference type="PIRSR" id="PIRSR000027-1"/>
    </source>
</evidence>
<evidence type="ECO:0000256" key="8">
    <source>
        <dbReference type="SAM" id="SignalP"/>
    </source>
</evidence>
<protein>
    <submittedName>
        <fullName evidence="9">Cytochrome c556</fullName>
    </submittedName>
</protein>
<dbReference type="STRING" id="1045558.SAMN05216175_11276"/>
<comment type="PTM">
    <text evidence="7">Binds 1 heme group per subunit.</text>
</comment>
<feature type="binding site" description="covalent" evidence="7">
    <location>
        <position position="142"/>
    </location>
    <ligand>
        <name>heme c</name>
        <dbReference type="ChEBI" id="CHEBI:61717"/>
    </ligand>
</feature>
<keyword evidence="10" id="KW-1185">Reference proteome</keyword>
<accession>A0A1I2UG70</accession>